<dbReference type="Proteomes" id="UP000297245">
    <property type="component" value="Unassembled WGS sequence"/>
</dbReference>
<dbReference type="EMBL" id="ML179046">
    <property type="protein sequence ID" value="THV05864.1"/>
    <property type="molecule type" value="Genomic_DNA"/>
</dbReference>
<evidence type="ECO:0000313" key="1">
    <source>
        <dbReference type="EMBL" id="THV05864.1"/>
    </source>
</evidence>
<keyword evidence="2" id="KW-1185">Reference proteome</keyword>
<gene>
    <name evidence="1" type="ORF">K435DRAFT_849611</name>
</gene>
<name>A0A4S8MTZ6_DENBC</name>
<sequence>MAPVQKGDIISFTLDNKREITVTWSQSLSTISEAYYAIPAKNTSRVWALPTKLKLRVMTFKFGRTILGN</sequence>
<dbReference type="AlphaFoldDB" id="A0A4S8MTZ6"/>
<dbReference type="OrthoDB" id="3334523at2759"/>
<proteinExistence type="predicted"/>
<evidence type="ECO:0000313" key="2">
    <source>
        <dbReference type="Proteomes" id="UP000297245"/>
    </source>
</evidence>
<organism evidence="1 2">
    <name type="scientific">Dendrothele bispora (strain CBS 962.96)</name>
    <dbReference type="NCBI Taxonomy" id="1314807"/>
    <lineage>
        <taxon>Eukaryota</taxon>
        <taxon>Fungi</taxon>
        <taxon>Dikarya</taxon>
        <taxon>Basidiomycota</taxon>
        <taxon>Agaricomycotina</taxon>
        <taxon>Agaricomycetes</taxon>
        <taxon>Agaricomycetidae</taxon>
        <taxon>Agaricales</taxon>
        <taxon>Agaricales incertae sedis</taxon>
        <taxon>Dendrothele</taxon>
    </lineage>
</organism>
<accession>A0A4S8MTZ6</accession>
<reference evidence="1 2" key="1">
    <citation type="journal article" date="2019" name="Nat. Ecol. Evol.">
        <title>Megaphylogeny resolves global patterns of mushroom evolution.</title>
        <authorList>
            <person name="Varga T."/>
            <person name="Krizsan K."/>
            <person name="Foldi C."/>
            <person name="Dima B."/>
            <person name="Sanchez-Garcia M."/>
            <person name="Sanchez-Ramirez S."/>
            <person name="Szollosi G.J."/>
            <person name="Szarkandi J.G."/>
            <person name="Papp V."/>
            <person name="Albert L."/>
            <person name="Andreopoulos W."/>
            <person name="Angelini C."/>
            <person name="Antonin V."/>
            <person name="Barry K.W."/>
            <person name="Bougher N.L."/>
            <person name="Buchanan P."/>
            <person name="Buyck B."/>
            <person name="Bense V."/>
            <person name="Catcheside P."/>
            <person name="Chovatia M."/>
            <person name="Cooper J."/>
            <person name="Damon W."/>
            <person name="Desjardin D."/>
            <person name="Finy P."/>
            <person name="Geml J."/>
            <person name="Haridas S."/>
            <person name="Hughes K."/>
            <person name="Justo A."/>
            <person name="Karasinski D."/>
            <person name="Kautmanova I."/>
            <person name="Kiss B."/>
            <person name="Kocsube S."/>
            <person name="Kotiranta H."/>
            <person name="LaButti K.M."/>
            <person name="Lechner B.E."/>
            <person name="Liimatainen K."/>
            <person name="Lipzen A."/>
            <person name="Lukacs Z."/>
            <person name="Mihaltcheva S."/>
            <person name="Morgado L.N."/>
            <person name="Niskanen T."/>
            <person name="Noordeloos M.E."/>
            <person name="Ohm R.A."/>
            <person name="Ortiz-Santana B."/>
            <person name="Ovrebo C."/>
            <person name="Racz N."/>
            <person name="Riley R."/>
            <person name="Savchenko A."/>
            <person name="Shiryaev A."/>
            <person name="Soop K."/>
            <person name="Spirin V."/>
            <person name="Szebenyi C."/>
            <person name="Tomsovsky M."/>
            <person name="Tulloss R.E."/>
            <person name="Uehling J."/>
            <person name="Grigoriev I.V."/>
            <person name="Vagvolgyi C."/>
            <person name="Papp T."/>
            <person name="Martin F.M."/>
            <person name="Miettinen O."/>
            <person name="Hibbett D.S."/>
            <person name="Nagy L.G."/>
        </authorList>
    </citation>
    <scope>NUCLEOTIDE SEQUENCE [LARGE SCALE GENOMIC DNA]</scope>
    <source>
        <strain evidence="1 2">CBS 962.96</strain>
    </source>
</reference>
<protein>
    <submittedName>
        <fullName evidence="1">Uncharacterized protein</fullName>
    </submittedName>
</protein>